<keyword evidence="1" id="KW-0812">Transmembrane</keyword>
<dbReference type="GO" id="GO:0022857">
    <property type="term" value="F:transmembrane transporter activity"/>
    <property type="evidence" value="ECO:0007669"/>
    <property type="project" value="TreeGrafter"/>
</dbReference>
<accession>A0A1I2MXL8</accession>
<name>A0A1I2MXL8_9CLOT</name>
<protein>
    <submittedName>
        <fullName evidence="3">FtsX-like permease family protein</fullName>
    </submittedName>
</protein>
<reference evidence="3 4" key="1">
    <citation type="submission" date="2016-10" db="EMBL/GenBank/DDBJ databases">
        <authorList>
            <person name="de Groot N.N."/>
        </authorList>
    </citation>
    <scope>NUCLEOTIDE SEQUENCE [LARGE SCALE GENOMIC DNA]</scope>
    <source>
        <strain evidence="3 4">NLAE-zl-G419</strain>
    </source>
</reference>
<reference evidence="2 5" key="2">
    <citation type="submission" date="2018-03" db="EMBL/GenBank/DDBJ databases">
        <title>The uncultured portion of the human microbiome is neutrally assembled.</title>
        <authorList>
            <person name="Jeraldo P."/>
            <person name="Boardman L."/>
            <person name="White B.A."/>
            <person name="Nelson H."/>
            <person name="Goldenfeld N."/>
            <person name="Chia N."/>
        </authorList>
    </citation>
    <scope>NUCLEOTIDE SEQUENCE [LARGE SCALE GENOMIC DNA]</scope>
    <source>
        <strain evidence="2">CIM:MAG 903</strain>
    </source>
</reference>
<dbReference type="EMBL" id="QAMZ01000043">
    <property type="protein sequence ID" value="PWL52944.1"/>
    <property type="molecule type" value="Genomic_DNA"/>
</dbReference>
<dbReference type="eggNOG" id="ENOG5030MGM">
    <property type="taxonomic scope" value="Bacteria"/>
</dbReference>
<dbReference type="EMBL" id="FOOE01000016">
    <property type="protein sequence ID" value="SFF94207.1"/>
    <property type="molecule type" value="Genomic_DNA"/>
</dbReference>
<dbReference type="InterPro" id="IPR050250">
    <property type="entry name" value="Macrolide_Exporter_MacB"/>
</dbReference>
<evidence type="ECO:0000313" key="5">
    <source>
        <dbReference type="Proteomes" id="UP000246114"/>
    </source>
</evidence>
<dbReference type="PANTHER" id="PTHR30572:SF9">
    <property type="entry name" value="ABC TRANSPORTER PERMEASE PROTEIN"/>
    <property type="match status" value="1"/>
</dbReference>
<evidence type="ECO:0000256" key="1">
    <source>
        <dbReference type="SAM" id="Phobius"/>
    </source>
</evidence>
<dbReference type="GO" id="GO:0005886">
    <property type="term" value="C:plasma membrane"/>
    <property type="evidence" value="ECO:0007669"/>
    <property type="project" value="TreeGrafter"/>
</dbReference>
<dbReference type="OrthoDB" id="1887138at2"/>
<feature type="transmembrane region" description="Helical" evidence="1">
    <location>
        <begin position="328"/>
        <end position="351"/>
    </location>
</feature>
<feature type="transmembrane region" description="Helical" evidence="1">
    <location>
        <begin position="371"/>
        <end position="391"/>
    </location>
</feature>
<dbReference type="STRING" id="1529.SAMN04487885_11669"/>
<dbReference type="RefSeq" id="WP_027637989.1">
    <property type="nucleotide sequence ID" value="NZ_BAAACD010000024.1"/>
</dbReference>
<dbReference type="Proteomes" id="UP000182135">
    <property type="component" value="Unassembled WGS sequence"/>
</dbReference>
<evidence type="ECO:0000313" key="3">
    <source>
        <dbReference type="EMBL" id="SFF94207.1"/>
    </source>
</evidence>
<evidence type="ECO:0000313" key="2">
    <source>
        <dbReference type="EMBL" id="PWL52944.1"/>
    </source>
</evidence>
<dbReference type="Proteomes" id="UP000246114">
    <property type="component" value="Unassembled WGS sequence"/>
</dbReference>
<evidence type="ECO:0000313" key="4">
    <source>
        <dbReference type="Proteomes" id="UP000182135"/>
    </source>
</evidence>
<keyword evidence="1" id="KW-1133">Transmembrane helix</keyword>
<keyword evidence="4" id="KW-1185">Reference proteome</keyword>
<sequence>MRDKFLFFDFKRSKFLNLLIIMQVCLWLFYIASLISLFRFDSSYHSRFERSIDTSNSAMMVFYKMIPKATTEEIKTDYIDKIQKTLTLLHNNGYEHGTVKRDPYTEIPLDVLKSTNKDVKNNFSLGQSSDNMVIKFNPSAISHYNNNIIGEISTKDWITKNDYIPTVLGFNYSKKFNIGESFSYDNKTYLIKGFFKKDSLTFDYSDAVNSSFLLNSSIVIPGEDKDFFENFSYEPIVIYPSANNTLNLKDIEKISSSISSDIVVKDLNEDLNIFLTEIKSRKLFETIRILIITLIATASIVATISYKITSDKDRIGLLFCLGIKKIEIFTIFSTEFMINVLIGILLGSMFYIKNCKKVYSFFINENLLSNLYMSIGILLIIVLAIIILQFSEVNKLSPKEMVGGFVE</sequence>
<feature type="transmembrane region" description="Helical" evidence="1">
    <location>
        <begin position="20"/>
        <end position="40"/>
    </location>
</feature>
<feature type="transmembrane region" description="Helical" evidence="1">
    <location>
        <begin position="289"/>
        <end position="308"/>
    </location>
</feature>
<organism evidence="3 4">
    <name type="scientific">Clostridium cadaveris</name>
    <dbReference type="NCBI Taxonomy" id="1529"/>
    <lineage>
        <taxon>Bacteria</taxon>
        <taxon>Bacillati</taxon>
        <taxon>Bacillota</taxon>
        <taxon>Clostridia</taxon>
        <taxon>Eubacteriales</taxon>
        <taxon>Clostridiaceae</taxon>
        <taxon>Clostridium</taxon>
    </lineage>
</organism>
<gene>
    <name evidence="2" type="ORF">DBY38_08695</name>
    <name evidence="3" type="ORF">SAMN04487885_11669</name>
</gene>
<keyword evidence="1" id="KW-0472">Membrane</keyword>
<proteinExistence type="predicted"/>
<dbReference type="AlphaFoldDB" id="A0A1I2MXL8"/>
<dbReference type="PANTHER" id="PTHR30572">
    <property type="entry name" value="MEMBRANE COMPONENT OF TRANSPORTER-RELATED"/>
    <property type="match status" value="1"/>
</dbReference>